<evidence type="ECO:0000313" key="7">
    <source>
        <dbReference type="EMBL" id="OYD81920.1"/>
    </source>
</evidence>
<proteinExistence type="predicted"/>
<gene>
    <name evidence="7" type="ORF">CHT98_23110</name>
</gene>
<dbReference type="SUPFAM" id="SSF48498">
    <property type="entry name" value="Tetracyclin repressor-like, C-terminal domain"/>
    <property type="match status" value="1"/>
</dbReference>
<organism evidence="7 8">
    <name type="scientific">Azospirillum brasilense</name>
    <dbReference type="NCBI Taxonomy" id="192"/>
    <lineage>
        <taxon>Bacteria</taxon>
        <taxon>Pseudomonadati</taxon>
        <taxon>Pseudomonadota</taxon>
        <taxon>Alphaproteobacteria</taxon>
        <taxon>Rhodospirillales</taxon>
        <taxon>Azospirillaceae</taxon>
        <taxon>Azospirillum</taxon>
    </lineage>
</organism>
<dbReference type="RefSeq" id="WP_094305811.1">
    <property type="nucleotide sequence ID" value="NZ_NOWT01000027.1"/>
</dbReference>
<sequence>MGRTSSKAETGRKALLRQSVLDAAAKLFAERGFAGTSFQDIADALNVGRTALYYYFKSKEEILASLVEEVTVVSDRQSAMLSARTDDDPVEVLRSMVSGHVELLLSHALHFRVVDRTEVELPPDLRAVHERSKRAVLDHFTTQIARGIQQGVFRPVDARVAAFALIGMCSWTTWWFHEGGRKTAREVAGILADLAVHGLLRTDDQRKAVSDPGDLFRQLHENLDCLELLYKRRDAGA</sequence>
<geneLocation type="plasmid" evidence="7">
    <name>unnamed</name>
</geneLocation>
<evidence type="ECO:0000256" key="2">
    <source>
        <dbReference type="ARBA" id="ARBA00023015"/>
    </source>
</evidence>
<keyword evidence="1" id="KW-0678">Repressor</keyword>
<feature type="DNA-binding region" description="H-T-H motif" evidence="5">
    <location>
        <begin position="37"/>
        <end position="56"/>
    </location>
</feature>
<dbReference type="Gene3D" id="1.10.357.10">
    <property type="entry name" value="Tetracycline Repressor, domain 2"/>
    <property type="match status" value="1"/>
</dbReference>
<accession>A0A235H7U7</accession>
<dbReference type="InterPro" id="IPR041490">
    <property type="entry name" value="KstR2_TetR_C"/>
</dbReference>
<dbReference type="PRINTS" id="PR00455">
    <property type="entry name" value="HTHTETR"/>
</dbReference>
<reference evidence="7 8" key="1">
    <citation type="submission" date="2017-07" db="EMBL/GenBank/DDBJ databases">
        <title>Whole genome sequence of Azospirillum brasilense 2A1, a potential biofertilizer strain.</title>
        <authorList>
            <person name="Fontana C.A."/>
            <person name="Toffoli L.M."/>
            <person name="Salazar S.M."/>
            <person name="Puglisi E."/>
            <person name="Pedraza R."/>
            <person name="Bassi D."/>
            <person name="Cocconcelli P.S."/>
        </authorList>
    </citation>
    <scope>NUCLEOTIDE SEQUENCE [LARGE SCALE GENOMIC DNA]</scope>
    <source>
        <strain evidence="7 8">2A1</strain>
        <plasmid evidence="7">unnamed</plasmid>
    </source>
</reference>
<feature type="domain" description="HTH tetR-type" evidence="6">
    <location>
        <begin position="14"/>
        <end position="74"/>
    </location>
</feature>
<dbReference type="Gene3D" id="1.10.10.60">
    <property type="entry name" value="Homeodomain-like"/>
    <property type="match status" value="1"/>
</dbReference>
<keyword evidence="2" id="KW-0805">Transcription regulation</keyword>
<dbReference type="PROSITE" id="PS50977">
    <property type="entry name" value="HTH_TETR_2"/>
    <property type="match status" value="1"/>
</dbReference>
<dbReference type="GO" id="GO:0003700">
    <property type="term" value="F:DNA-binding transcription factor activity"/>
    <property type="evidence" value="ECO:0007669"/>
    <property type="project" value="TreeGrafter"/>
</dbReference>
<dbReference type="GO" id="GO:0000976">
    <property type="term" value="F:transcription cis-regulatory region binding"/>
    <property type="evidence" value="ECO:0007669"/>
    <property type="project" value="TreeGrafter"/>
</dbReference>
<dbReference type="AlphaFoldDB" id="A0A235H7U7"/>
<evidence type="ECO:0000256" key="3">
    <source>
        <dbReference type="ARBA" id="ARBA00023125"/>
    </source>
</evidence>
<dbReference type="Pfam" id="PF00440">
    <property type="entry name" value="TetR_N"/>
    <property type="match status" value="1"/>
</dbReference>
<keyword evidence="7" id="KW-0614">Plasmid</keyword>
<dbReference type="Proteomes" id="UP000215367">
    <property type="component" value="Unassembled WGS sequence"/>
</dbReference>
<dbReference type="InterPro" id="IPR050109">
    <property type="entry name" value="HTH-type_TetR-like_transc_reg"/>
</dbReference>
<dbReference type="EMBL" id="NOWT01000027">
    <property type="protein sequence ID" value="OYD81920.1"/>
    <property type="molecule type" value="Genomic_DNA"/>
</dbReference>
<dbReference type="PANTHER" id="PTHR30055">
    <property type="entry name" value="HTH-TYPE TRANSCRIPTIONAL REGULATOR RUTR"/>
    <property type="match status" value="1"/>
</dbReference>
<dbReference type="Pfam" id="PF17932">
    <property type="entry name" value="TetR_C_24"/>
    <property type="match status" value="1"/>
</dbReference>
<comment type="caution">
    <text evidence="7">The sequence shown here is derived from an EMBL/GenBank/DDBJ whole genome shotgun (WGS) entry which is preliminary data.</text>
</comment>
<keyword evidence="3 5" id="KW-0238">DNA-binding</keyword>
<dbReference type="SUPFAM" id="SSF46689">
    <property type="entry name" value="Homeodomain-like"/>
    <property type="match status" value="1"/>
</dbReference>
<evidence type="ECO:0000256" key="1">
    <source>
        <dbReference type="ARBA" id="ARBA00022491"/>
    </source>
</evidence>
<dbReference type="InterPro" id="IPR001647">
    <property type="entry name" value="HTH_TetR"/>
</dbReference>
<dbReference type="PANTHER" id="PTHR30055:SF175">
    <property type="entry name" value="HTH-TYPE TRANSCRIPTIONAL REPRESSOR KSTR2"/>
    <property type="match status" value="1"/>
</dbReference>
<evidence type="ECO:0000256" key="4">
    <source>
        <dbReference type="ARBA" id="ARBA00023163"/>
    </source>
</evidence>
<dbReference type="InterPro" id="IPR009057">
    <property type="entry name" value="Homeodomain-like_sf"/>
</dbReference>
<evidence type="ECO:0000259" key="6">
    <source>
        <dbReference type="PROSITE" id="PS50977"/>
    </source>
</evidence>
<evidence type="ECO:0000313" key="8">
    <source>
        <dbReference type="Proteomes" id="UP000215367"/>
    </source>
</evidence>
<evidence type="ECO:0000256" key="5">
    <source>
        <dbReference type="PROSITE-ProRule" id="PRU00335"/>
    </source>
</evidence>
<protein>
    <recommendedName>
        <fullName evidence="6">HTH tetR-type domain-containing protein</fullName>
    </recommendedName>
</protein>
<name>A0A235H7U7_AZOBR</name>
<keyword evidence="4" id="KW-0804">Transcription</keyword>
<dbReference type="InterPro" id="IPR036271">
    <property type="entry name" value="Tet_transcr_reg_TetR-rel_C_sf"/>
</dbReference>